<keyword evidence="1" id="KW-0732">Signal</keyword>
<dbReference type="EMBL" id="CP068108">
    <property type="protein sequence ID" value="QQT99376.1"/>
    <property type="molecule type" value="Genomic_DNA"/>
</dbReference>
<dbReference type="GeneID" id="93528866"/>
<keyword evidence="5" id="KW-1185">Reference proteome</keyword>
<name>A0A378RSA2_MYROD</name>
<accession>A0A378RSA2</accession>
<protein>
    <submittedName>
        <fullName evidence="3">DUF2059 domain-containing protein</fullName>
    </submittedName>
</protein>
<evidence type="ECO:0000313" key="4">
    <source>
        <dbReference type="EMBL" id="STZ28656.1"/>
    </source>
</evidence>
<feature type="signal peptide" evidence="1">
    <location>
        <begin position="1"/>
        <end position="19"/>
    </location>
</feature>
<dbReference type="Proteomes" id="UP000596202">
    <property type="component" value="Chromosome"/>
</dbReference>
<evidence type="ECO:0000313" key="5">
    <source>
        <dbReference type="Proteomes" id="UP000255024"/>
    </source>
</evidence>
<proteinExistence type="predicted"/>
<sequence length="135" mass="15708">MKKIVIVAAFMLAGHFGFAQDAAYKADAEKYMEVSGQMKAFDYMTEDIIQNIPEAKRAEFKKEFDVSLKEFKSNMANIYIQEFTHDEIKELIKLYETPVGKKLYEKNKVLYDKGQQVGMEWGASIQSIMMKYMEM</sequence>
<gene>
    <name evidence="3" type="ORF">I6I88_14415</name>
    <name evidence="4" type="ORF">NCTC11179_02218</name>
</gene>
<feature type="chain" id="PRO_5039986849" evidence="1">
    <location>
        <begin position="20"/>
        <end position="135"/>
    </location>
</feature>
<dbReference type="Proteomes" id="UP000255024">
    <property type="component" value="Unassembled WGS sequence"/>
</dbReference>
<evidence type="ECO:0000256" key="1">
    <source>
        <dbReference type="SAM" id="SignalP"/>
    </source>
</evidence>
<dbReference type="Pfam" id="PF09832">
    <property type="entry name" value="DUF2059"/>
    <property type="match status" value="1"/>
</dbReference>
<dbReference type="OrthoDB" id="1143459at2"/>
<evidence type="ECO:0000259" key="2">
    <source>
        <dbReference type="Pfam" id="PF09832"/>
    </source>
</evidence>
<dbReference type="RefSeq" id="WP_002987402.1">
    <property type="nucleotide sequence ID" value="NZ_CP068107.1"/>
</dbReference>
<reference evidence="3 6" key="2">
    <citation type="submission" date="2021-01" db="EMBL/GenBank/DDBJ databases">
        <title>FDA dAtabase for Regulatory Grade micrObial Sequences (FDA-ARGOS): Supporting development and validation of Infectious Disease Dx tests.</title>
        <authorList>
            <person name="Sproer C."/>
            <person name="Gronow S."/>
            <person name="Severitt S."/>
            <person name="Schroder I."/>
            <person name="Tallon L."/>
            <person name="Sadzewicz L."/>
            <person name="Zhao X."/>
            <person name="Boylan J."/>
            <person name="Ott S."/>
            <person name="Bowen H."/>
            <person name="Vavikolanu K."/>
            <person name="Mehta A."/>
            <person name="Aluvathingal J."/>
            <person name="Nadendla S."/>
            <person name="Lowell S."/>
            <person name="Myers T."/>
            <person name="Yan Y."/>
            <person name="Sichtig H."/>
        </authorList>
    </citation>
    <scope>NUCLEOTIDE SEQUENCE [LARGE SCALE GENOMIC DNA]</scope>
    <source>
        <strain evidence="3 6">FDAARGOS_1131</strain>
    </source>
</reference>
<evidence type="ECO:0000313" key="3">
    <source>
        <dbReference type="EMBL" id="QQT99376.1"/>
    </source>
</evidence>
<reference evidence="4 5" key="1">
    <citation type="submission" date="2018-06" db="EMBL/GenBank/DDBJ databases">
        <authorList>
            <consortium name="Pathogen Informatics"/>
            <person name="Doyle S."/>
        </authorList>
    </citation>
    <scope>NUCLEOTIDE SEQUENCE [LARGE SCALE GENOMIC DNA]</scope>
    <source>
        <strain evidence="4 5">NCTC11179</strain>
    </source>
</reference>
<dbReference type="EMBL" id="UGQL01000001">
    <property type="protein sequence ID" value="STZ28656.1"/>
    <property type="molecule type" value="Genomic_DNA"/>
</dbReference>
<evidence type="ECO:0000313" key="6">
    <source>
        <dbReference type="Proteomes" id="UP000596202"/>
    </source>
</evidence>
<organism evidence="4 5">
    <name type="scientific">Myroides odoratus</name>
    <name type="common">Flavobacterium odoratum</name>
    <dbReference type="NCBI Taxonomy" id="256"/>
    <lineage>
        <taxon>Bacteria</taxon>
        <taxon>Pseudomonadati</taxon>
        <taxon>Bacteroidota</taxon>
        <taxon>Flavobacteriia</taxon>
        <taxon>Flavobacteriales</taxon>
        <taxon>Flavobacteriaceae</taxon>
        <taxon>Myroides</taxon>
    </lineage>
</organism>
<dbReference type="InterPro" id="IPR018637">
    <property type="entry name" value="DUF2059"/>
</dbReference>
<dbReference type="AlphaFoldDB" id="A0A378RSA2"/>
<feature type="domain" description="DUF2059" evidence="2">
    <location>
        <begin position="70"/>
        <end position="126"/>
    </location>
</feature>